<dbReference type="CDD" id="cd22162">
    <property type="entry name" value="F-box_AtSKIP3-like"/>
    <property type="match status" value="1"/>
</dbReference>
<dbReference type="STRING" id="3880.G7IGH4"/>
<organism evidence="2 4">
    <name type="scientific">Medicago truncatula</name>
    <name type="common">Barrel medic</name>
    <name type="synonym">Medicago tribuloides</name>
    <dbReference type="NCBI Taxonomy" id="3880"/>
    <lineage>
        <taxon>Eukaryota</taxon>
        <taxon>Viridiplantae</taxon>
        <taxon>Streptophyta</taxon>
        <taxon>Embryophyta</taxon>
        <taxon>Tracheophyta</taxon>
        <taxon>Spermatophyta</taxon>
        <taxon>Magnoliopsida</taxon>
        <taxon>eudicotyledons</taxon>
        <taxon>Gunneridae</taxon>
        <taxon>Pentapetalae</taxon>
        <taxon>rosids</taxon>
        <taxon>fabids</taxon>
        <taxon>Fabales</taxon>
        <taxon>Fabaceae</taxon>
        <taxon>Papilionoideae</taxon>
        <taxon>50 kb inversion clade</taxon>
        <taxon>NPAAA clade</taxon>
        <taxon>Hologalegina</taxon>
        <taxon>IRL clade</taxon>
        <taxon>Trifolieae</taxon>
        <taxon>Medicago</taxon>
    </lineage>
</organism>
<dbReference type="SMART" id="SM00256">
    <property type="entry name" value="FBOX"/>
    <property type="match status" value="1"/>
</dbReference>
<sequence>MGAFEELPEECFVAILSRMTPDDVGRLSVVSKAFRSVADSDTVWNHFLDPKFIDFIIPHSHPSIANAPTKKALYLALSDRPIMIDNIDTRIQLHRKSGKKSFMFAIALPIASDSSRIASPSVRRDGWLEIET</sequence>
<dbReference type="Pfam" id="PF12937">
    <property type="entry name" value="F-box-like"/>
    <property type="match status" value="1"/>
</dbReference>
<reference evidence="3" key="3">
    <citation type="submission" date="2015-04" db="UniProtKB">
        <authorList>
            <consortium name="EnsemblPlants"/>
        </authorList>
    </citation>
    <scope>IDENTIFICATION</scope>
    <source>
        <strain evidence="3">cv. Jemalong A17</strain>
    </source>
</reference>
<dbReference type="AlphaFoldDB" id="G7IGH4"/>
<dbReference type="OMA" id="PMHISSK"/>
<dbReference type="OrthoDB" id="1304606at2759"/>
<dbReference type="PROSITE" id="PS50181">
    <property type="entry name" value="FBOX"/>
    <property type="match status" value="1"/>
</dbReference>
<dbReference type="Gene3D" id="1.20.1280.50">
    <property type="match status" value="1"/>
</dbReference>
<dbReference type="InterPro" id="IPR001810">
    <property type="entry name" value="F-box_dom"/>
</dbReference>
<name>G7IGH4_MEDTR</name>
<evidence type="ECO:0000313" key="4">
    <source>
        <dbReference type="Proteomes" id="UP000002051"/>
    </source>
</evidence>
<proteinExistence type="predicted"/>
<dbReference type="PaxDb" id="3880-AES65576"/>
<dbReference type="EnsemblPlants" id="AES65576">
    <property type="protein sequence ID" value="AES65576"/>
    <property type="gene ID" value="MTR_2g042540"/>
</dbReference>
<evidence type="ECO:0000313" key="3">
    <source>
        <dbReference type="EnsemblPlants" id="AES65576"/>
    </source>
</evidence>
<reference evidence="2 4" key="1">
    <citation type="journal article" date="2011" name="Nature">
        <title>The Medicago genome provides insight into the evolution of rhizobial symbioses.</title>
        <authorList>
            <person name="Young N.D."/>
            <person name="Debelle F."/>
            <person name="Oldroyd G.E."/>
            <person name="Geurts R."/>
            <person name="Cannon S.B."/>
            <person name="Udvardi M.K."/>
            <person name="Benedito V.A."/>
            <person name="Mayer K.F."/>
            <person name="Gouzy J."/>
            <person name="Schoof H."/>
            <person name="Van de Peer Y."/>
            <person name="Proost S."/>
            <person name="Cook D.R."/>
            <person name="Meyers B.C."/>
            <person name="Spannagl M."/>
            <person name="Cheung F."/>
            <person name="De Mita S."/>
            <person name="Krishnakumar V."/>
            <person name="Gundlach H."/>
            <person name="Zhou S."/>
            <person name="Mudge J."/>
            <person name="Bharti A.K."/>
            <person name="Murray J.D."/>
            <person name="Naoumkina M.A."/>
            <person name="Rosen B."/>
            <person name="Silverstein K.A."/>
            <person name="Tang H."/>
            <person name="Rombauts S."/>
            <person name="Zhao P.X."/>
            <person name="Zhou P."/>
            <person name="Barbe V."/>
            <person name="Bardou P."/>
            <person name="Bechner M."/>
            <person name="Bellec A."/>
            <person name="Berger A."/>
            <person name="Berges H."/>
            <person name="Bidwell S."/>
            <person name="Bisseling T."/>
            <person name="Choisne N."/>
            <person name="Couloux A."/>
            <person name="Denny R."/>
            <person name="Deshpande S."/>
            <person name="Dai X."/>
            <person name="Doyle J.J."/>
            <person name="Dudez A.M."/>
            <person name="Farmer A.D."/>
            <person name="Fouteau S."/>
            <person name="Franken C."/>
            <person name="Gibelin C."/>
            <person name="Gish J."/>
            <person name="Goldstein S."/>
            <person name="Gonzalez A.J."/>
            <person name="Green P.J."/>
            <person name="Hallab A."/>
            <person name="Hartog M."/>
            <person name="Hua A."/>
            <person name="Humphray S.J."/>
            <person name="Jeong D.H."/>
            <person name="Jing Y."/>
            <person name="Jocker A."/>
            <person name="Kenton S.M."/>
            <person name="Kim D.J."/>
            <person name="Klee K."/>
            <person name="Lai H."/>
            <person name="Lang C."/>
            <person name="Lin S."/>
            <person name="Macmil S.L."/>
            <person name="Magdelenat G."/>
            <person name="Matthews L."/>
            <person name="McCorrison J."/>
            <person name="Monaghan E.L."/>
            <person name="Mun J.H."/>
            <person name="Najar F.Z."/>
            <person name="Nicholson C."/>
            <person name="Noirot C."/>
            <person name="O'Bleness M."/>
            <person name="Paule C.R."/>
            <person name="Poulain J."/>
            <person name="Prion F."/>
            <person name="Qin B."/>
            <person name="Qu C."/>
            <person name="Retzel E.F."/>
            <person name="Riddle C."/>
            <person name="Sallet E."/>
            <person name="Samain S."/>
            <person name="Samson N."/>
            <person name="Sanders I."/>
            <person name="Saurat O."/>
            <person name="Scarpelli C."/>
            <person name="Schiex T."/>
            <person name="Segurens B."/>
            <person name="Severin A.J."/>
            <person name="Sherrier D.J."/>
            <person name="Shi R."/>
            <person name="Sims S."/>
            <person name="Singer S.R."/>
            <person name="Sinharoy S."/>
            <person name="Sterck L."/>
            <person name="Viollet A."/>
            <person name="Wang B.B."/>
            <person name="Wang K."/>
            <person name="Wang M."/>
            <person name="Wang X."/>
            <person name="Warfsmann J."/>
            <person name="Weissenbach J."/>
            <person name="White D.D."/>
            <person name="White J.D."/>
            <person name="Wiley G.B."/>
            <person name="Wincker P."/>
            <person name="Xing Y."/>
            <person name="Yang L."/>
            <person name="Yao Z."/>
            <person name="Ying F."/>
            <person name="Zhai J."/>
            <person name="Zhou L."/>
            <person name="Zuber A."/>
            <person name="Denarie J."/>
            <person name="Dixon R.A."/>
            <person name="May G.D."/>
            <person name="Schwartz D.C."/>
            <person name="Rogers J."/>
            <person name="Quetier F."/>
            <person name="Town C.D."/>
            <person name="Roe B.A."/>
        </authorList>
    </citation>
    <scope>NUCLEOTIDE SEQUENCE [LARGE SCALE GENOMIC DNA]</scope>
    <source>
        <strain evidence="2">A17</strain>
        <strain evidence="3 4">cv. Jemalong A17</strain>
    </source>
</reference>
<feature type="domain" description="F-box" evidence="1">
    <location>
        <begin position="1"/>
        <end position="47"/>
    </location>
</feature>
<evidence type="ECO:0000259" key="1">
    <source>
        <dbReference type="PROSITE" id="PS50181"/>
    </source>
</evidence>
<reference evidence="2 4" key="2">
    <citation type="journal article" date="2014" name="BMC Genomics">
        <title>An improved genome release (version Mt4.0) for the model legume Medicago truncatula.</title>
        <authorList>
            <person name="Tang H."/>
            <person name="Krishnakumar V."/>
            <person name="Bidwell S."/>
            <person name="Rosen B."/>
            <person name="Chan A."/>
            <person name="Zhou S."/>
            <person name="Gentzbittel L."/>
            <person name="Childs K.L."/>
            <person name="Yandell M."/>
            <person name="Gundlach H."/>
            <person name="Mayer K.F."/>
            <person name="Schwartz D.C."/>
            <person name="Town C.D."/>
        </authorList>
    </citation>
    <scope>GENOME REANNOTATION</scope>
    <source>
        <strain evidence="3 4">cv. Jemalong A17</strain>
    </source>
</reference>
<accession>G7IGH4</accession>
<dbReference type="PANTHER" id="PTHR32278">
    <property type="entry name" value="F-BOX DOMAIN-CONTAINING PROTEIN"/>
    <property type="match status" value="1"/>
</dbReference>
<protein>
    <submittedName>
        <fullName evidence="2">Phloem protein 2-B2, putative</fullName>
    </submittedName>
</protein>
<gene>
    <name evidence="2" type="ordered locus">MTR_2g042540</name>
</gene>
<dbReference type="HOGENOM" id="CLU_1920192_0_0_1"/>
<dbReference type="EMBL" id="CM001218">
    <property type="protein sequence ID" value="AES65576.1"/>
    <property type="molecule type" value="Genomic_DNA"/>
</dbReference>
<dbReference type="Proteomes" id="UP000002051">
    <property type="component" value="Chromosome 2"/>
</dbReference>
<evidence type="ECO:0000313" key="2">
    <source>
        <dbReference type="EMBL" id="AES65576.1"/>
    </source>
</evidence>
<keyword evidence="4" id="KW-1185">Reference proteome</keyword>
<dbReference type="SUPFAM" id="SSF81383">
    <property type="entry name" value="F-box domain"/>
    <property type="match status" value="1"/>
</dbReference>
<dbReference type="PANTHER" id="PTHR32278:SF131">
    <property type="entry name" value="F-BOX PROTEIN PP2-A13"/>
    <property type="match status" value="1"/>
</dbReference>
<dbReference type="InterPro" id="IPR036047">
    <property type="entry name" value="F-box-like_dom_sf"/>
</dbReference>